<sequence>MVEVDTGKDRIWVHTNNSGSMMGLLKPGAEVLISPAQRRGRRLPYTLELIKVDGLWVGVNTSVPNRFLKCAWQSGLMRETTGYSTFKSEKKYGQSRMDAFLHGPLGTLWIESKNVTLVEGDVAYFPDAVTVRGQKHLSELMTLASQGHRTACFYLIQRADAHCFAPADFIDPSFAELFRQAQQTGVEMWPYKAVISTKGIGLGPRLPLLNFHR</sequence>
<evidence type="ECO:0000313" key="4">
    <source>
        <dbReference type="EMBL" id="GLI33663.1"/>
    </source>
</evidence>
<dbReference type="Pfam" id="PF17746">
    <property type="entry name" value="SfsA_N"/>
    <property type="match status" value="1"/>
</dbReference>
<keyword evidence="5" id="KW-1185">Reference proteome</keyword>
<dbReference type="Gene3D" id="2.40.50.580">
    <property type="match status" value="1"/>
</dbReference>
<dbReference type="InterPro" id="IPR005224">
    <property type="entry name" value="SfsA"/>
</dbReference>
<dbReference type="EMBL" id="BSDR01000001">
    <property type="protein sequence ID" value="GLI33663.1"/>
    <property type="molecule type" value="Genomic_DNA"/>
</dbReference>
<comment type="similarity">
    <text evidence="1">Belongs to the SfsA family.</text>
</comment>
<dbReference type="Pfam" id="PF03749">
    <property type="entry name" value="SfsA"/>
    <property type="match status" value="1"/>
</dbReference>
<evidence type="ECO:0000259" key="3">
    <source>
        <dbReference type="Pfam" id="PF17746"/>
    </source>
</evidence>
<proteinExistence type="inferred from homology"/>
<dbReference type="PANTHER" id="PTHR30545">
    <property type="entry name" value="SUGAR FERMENTATION STIMULATION PROTEIN A"/>
    <property type="match status" value="1"/>
</dbReference>
<dbReference type="Gene3D" id="3.40.1350.60">
    <property type="match status" value="1"/>
</dbReference>
<evidence type="ECO:0000259" key="2">
    <source>
        <dbReference type="Pfam" id="PF03749"/>
    </source>
</evidence>
<dbReference type="GO" id="GO:0003677">
    <property type="term" value="F:DNA binding"/>
    <property type="evidence" value="ECO:0007669"/>
    <property type="project" value="InterPro"/>
</dbReference>
<dbReference type="AlphaFoldDB" id="A0A9W6FS38"/>
<comment type="caution">
    <text evidence="4">The sequence shown here is derived from an EMBL/GenBank/DDBJ whole genome shotgun (WGS) entry which is preliminary data.</text>
</comment>
<accession>A0A9W6FS38</accession>
<dbReference type="CDD" id="cd22359">
    <property type="entry name" value="SfsA-like_bacterial"/>
    <property type="match status" value="1"/>
</dbReference>
<protein>
    <recommendedName>
        <fullName evidence="1">Sugar fermentation stimulation protein homolog</fullName>
    </recommendedName>
</protein>
<evidence type="ECO:0000313" key="5">
    <source>
        <dbReference type="Proteomes" id="UP001144372"/>
    </source>
</evidence>
<dbReference type="PANTHER" id="PTHR30545:SF2">
    <property type="entry name" value="SUGAR FERMENTATION STIMULATION PROTEIN A"/>
    <property type="match status" value="1"/>
</dbReference>
<dbReference type="InterPro" id="IPR040452">
    <property type="entry name" value="SfsA_C"/>
</dbReference>
<name>A0A9W6FS38_9BACT</name>
<feature type="domain" description="Sugar fermentation stimulation protein C-terminal" evidence="2">
    <location>
        <begin position="63"/>
        <end position="198"/>
    </location>
</feature>
<dbReference type="NCBIfam" id="TIGR00230">
    <property type="entry name" value="sfsA"/>
    <property type="match status" value="1"/>
</dbReference>
<evidence type="ECO:0000256" key="1">
    <source>
        <dbReference type="HAMAP-Rule" id="MF_00095"/>
    </source>
</evidence>
<feature type="domain" description="SfsA N-terminal OB" evidence="3">
    <location>
        <begin position="2"/>
        <end position="59"/>
    </location>
</feature>
<dbReference type="HAMAP" id="MF_00095">
    <property type="entry name" value="SfsA"/>
    <property type="match status" value="1"/>
</dbReference>
<gene>
    <name evidence="1 4" type="primary">sfsA</name>
    <name evidence="4" type="ORF">DAMNIGENAA_10960</name>
</gene>
<reference evidence="4" key="1">
    <citation type="submission" date="2022-12" db="EMBL/GenBank/DDBJ databases">
        <title>Reference genome sequencing for broad-spectrum identification of bacterial and archaeal isolates by mass spectrometry.</title>
        <authorList>
            <person name="Sekiguchi Y."/>
            <person name="Tourlousse D.M."/>
        </authorList>
    </citation>
    <scope>NUCLEOTIDE SEQUENCE</scope>
    <source>
        <strain evidence="4">ASRB1</strain>
    </source>
</reference>
<organism evidence="4 5">
    <name type="scientific">Desulforhabdus amnigena</name>
    <dbReference type="NCBI Taxonomy" id="40218"/>
    <lineage>
        <taxon>Bacteria</taxon>
        <taxon>Pseudomonadati</taxon>
        <taxon>Thermodesulfobacteriota</taxon>
        <taxon>Syntrophobacteria</taxon>
        <taxon>Syntrophobacterales</taxon>
        <taxon>Syntrophobacteraceae</taxon>
        <taxon>Desulforhabdus</taxon>
    </lineage>
</organism>
<dbReference type="InterPro" id="IPR041465">
    <property type="entry name" value="SfsA_N"/>
</dbReference>
<dbReference type="Proteomes" id="UP001144372">
    <property type="component" value="Unassembled WGS sequence"/>
</dbReference>